<dbReference type="RefSeq" id="WP_049931387.1">
    <property type="nucleotide sequence ID" value="NZ_ATXS01000005.1"/>
</dbReference>
<comment type="caution">
    <text evidence="2">The sequence shown here is derived from an EMBL/GenBank/DDBJ whole genome shotgun (WGS) entry which is preliminary data.</text>
</comment>
<dbReference type="AlphaFoldDB" id="A0A1X4GC57"/>
<sequence length="104" mass="10652">MAIVETVVVGHVTGFCLLLAWAICRRGAVDLIAGYDGDLPPEREADLARDAAAVLSVSAAASGLIVVNAWTGAVPRPGALATVAIAAAVGWFLWKWNGRAPDAG</sequence>
<gene>
    <name evidence="2" type="ORF">B9H04_13910</name>
</gene>
<keyword evidence="1" id="KW-0472">Membrane</keyword>
<feature type="transmembrane region" description="Helical" evidence="1">
    <location>
        <begin position="51"/>
        <end position="71"/>
    </location>
</feature>
<protein>
    <recommendedName>
        <fullName evidence="4">DUF3784 domain-containing protein</fullName>
    </recommendedName>
</protein>
<evidence type="ECO:0000313" key="3">
    <source>
        <dbReference type="Proteomes" id="UP000193587"/>
    </source>
</evidence>
<evidence type="ECO:0000313" key="2">
    <source>
        <dbReference type="EMBL" id="OSO94712.1"/>
    </source>
</evidence>
<accession>A0A1X4GC57</accession>
<keyword evidence="1" id="KW-0812">Transmembrane</keyword>
<dbReference type="EMBL" id="NEDJ01000059">
    <property type="protein sequence ID" value="OSO94712.1"/>
    <property type="molecule type" value="Genomic_DNA"/>
</dbReference>
<reference evidence="2 3" key="1">
    <citation type="submission" date="2017-04" db="EMBL/GenBank/DDBJ databases">
        <title>MLSA of the genus Halorubrum.</title>
        <authorList>
            <person name="De La Haba R."/>
            <person name="Sanchez-Porro C."/>
            <person name="Infante-Dominguez C."/>
            <person name="Ventosa A."/>
        </authorList>
    </citation>
    <scope>NUCLEOTIDE SEQUENCE [LARGE SCALE GENOMIC DNA]</scope>
    <source>
        <strain evidence="2 3">DSM 17463</strain>
    </source>
</reference>
<feature type="transmembrane region" description="Helical" evidence="1">
    <location>
        <begin position="77"/>
        <end position="94"/>
    </location>
</feature>
<proteinExistence type="predicted"/>
<organism evidence="2 3">
    <name type="scientific">Halorubrum ezzemoulense DSM 17463</name>
    <dbReference type="NCBI Taxonomy" id="1121945"/>
    <lineage>
        <taxon>Archaea</taxon>
        <taxon>Methanobacteriati</taxon>
        <taxon>Methanobacteriota</taxon>
        <taxon>Stenosarchaea group</taxon>
        <taxon>Halobacteria</taxon>
        <taxon>Halobacteriales</taxon>
        <taxon>Haloferacaceae</taxon>
        <taxon>Halorubrum</taxon>
    </lineage>
</organism>
<keyword evidence="1" id="KW-1133">Transmembrane helix</keyword>
<dbReference type="STRING" id="1121945.GCA_000421805_01579"/>
<name>A0A1X4GC57_HALEZ</name>
<dbReference type="Proteomes" id="UP000193587">
    <property type="component" value="Unassembled WGS sequence"/>
</dbReference>
<evidence type="ECO:0008006" key="4">
    <source>
        <dbReference type="Google" id="ProtNLM"/>
    </source>
</evidence>
<evidence type="ECO:0000256" key="1">
    <source>
        <dbReference type="SAM" id="Phobius"/>
    </source>
</evidence>
<feature type="transmembrane region" description="Helical" evidence="1">
    <location>
        <begin position="6"/>
        <end position="24"/>
    </location>
</feature>